<reference evidence="3" key="1">
    <citation type="submission" date="2012-06" db="EMBL/GenBank/DDBJ databases">
        <title>The complete genome of Flexibacter litoralis DSM 6794.</title>
        <authorList>
            <person name="Lucas S."/>
            <person name="Copeland A."/>
            <person name="Lapidus A."/>
            <person name="Glavina del Rio T."/>
            <person name="Dalin E."/>
            <person name="Tice H."/>
            <person name="Bruce D."/>
            <person name="Goodwin L."/>
            <person name="Pitluck S."/>
            <person name="Peters L."/>
            <person name="Ovchinnikova G."/>
            <person name="Lu M."/>
            <person name="Kyrpides N."/>
            <person name="Mavromatis K."/>
            <person name="Ivanova N."/>
            <person name="Brettin T."/>
            <person name="Detter J.C."/>
            <person name="Han C."/>
            <person name="Larimer F."/>
            <person name="Land M."/>
            <person name="Hauser L."/>
            <person name="Markowitz V."/>
            <person name="Cheng J.-F."/>
            <person name="Hugenholtz P."/>
            <person name="Woyke T."/>
            <person name="Wu D."/>
            <person name="Spring S."/>
            <person name="Lang E."/>
            <person name="Kopitz M."/>
            <person name="Brambilla E."/>
            <person name="Klenk H.-P."/>
            <person name="Eisen J.A."/>
        </authorList>
    </citation>
    <scope>NUCLEOTIDE SEQUENCE [LARGE SCALE GENOMIC DNA]</scope>
    <source>
        <strain evidence="3">ATCC 23117 / DSM 6794 / NBRC 15988 / NCIMB 1366 / Sio-4</strain>
    </source>
</reference>
<keyword evidence="1" id="KW-1133">Transmembrane helix</keyword>
<dbReference type="AlphaFoldDB" id="I4AL22"/>
<evidence type="ECO:0000313" key="2">
    <source>
        <dbReference type="EMBL" id="AFM04657.1"/>
    </source>
</evidence>
<name>I4AL22_BERLS</name>
<dbReference type="HOGENOM" id="CLU_091244_0_0_10"/>
<dbReference type="OrthoDB" id="982058at2"/>
<dbReference type="EMBL" id="CP003345">
    <property type="protein sequence ID" value="AFM04657.1"/>
    <property type="molecule type" value="Genomic_DNA"/>
</dbReference>
<proteinExistence type="predicted"/>
<keyword evidence="1" id="KW-0472">Membrane</keyword>
<feature type="transmembrane region" description="Helical" evidence="1">
    <location>
        <begin position="108"/>
        <end position="134"/>
    </location>
</feature>
<keyword evidence="1" id="KW-0812">Transmembrane</keyword>
<evidence type="ECO:0008006" key="4">
    <source>
        <dbReference type="Google" id="ProtNLM"/>
    </source>
</evidence>
<organism evidence="2 3">
    <name type="scientific">Bernardetia litoralis (strain ATCC 23117 / DSM 6794 / NBRC 15988 / NCIMB 1366 / Fx l1 / Sio-4)</name>
    <name type="common">Flexibacter litoralis</name>
    <dbReference type="NCBI Taxonomy" id="880071"/>
    <lineage>
        <taxon>Bacteria</taxon>
        <taxon>Pseudomonadati</taxon>
        <taxon>Bacteroidota</taxon>
        <taxon>Cytophagia</taxon>
        <taxon>Cytophagales</taxon>
        <taxon>Bernardetiaceae</taxon>
        <taxon>Bernardetia</taxon>
    </lineage>
</organism>
<accession>I4AL22</accession>
<sequence precursor="true">MKKTAFYLALSLILTGLVFLVLAVQSWNKEQIRQTKYERTLGRVVQIKPLPEDKSYPVIGFYALDSQKVMVHAKHEVSRFSSYELGEVVEIYYDIINPDDTHIVRYEWFWMSFLSITGVAFIGGGIIWVLMIWLRANRRNWLLKNGSVLEGVIQAVVQDPQIILQDKAAFVILCEWKKDKYSGTLLFKSEPLATDPTEFLEEKETLPIYIDLQNPENYWIDISFLNEKMEE</sequence>
<evidence type="ECO:0000313" key="3">
    <source>
        <dbReference type="Proteomes" id="UP000006054"/>
    </source>
</evidence>
<dbReference type="Proteomes" id="UP000006054">
    <property type="component" value="Chromosome"/>
</dbReference>
<protein>
    <recommendedName>
        <fullName evidence="4">DUF3592 domain-containing protein</fullName>
    </recommendedName>
</protein>
<keyword evidence="3" id="KW-1185">Reference proteome</keyword>
<evidence type="ECO:0000256" key="1">
    <source>
        <dbReference type="SAM" id="Phobius"/>
    </source>
</evidence>
<dbReference type="RefSeq" id="WP_014798103.1">
    <property type="nucleotide sequence ID" value="NC_018018.1"/>
</dbReference>
<dbReference type="KEGG" id="fli:Fleli_2282"/>
<gene>
    <name evidence="2" type="ordered locus">Fleli_2282</name>
</gene>